<gene>
    <name evidence="3" type="ORF">METZ01_LOCUS139204</name>
</gene>
<accession>A0A381ZAV6</accession>
<dbReference type="AlphaFoldDB" id="A0A381ZAV6"/>
<evidence type="ECO:0000259" key="2">
    <source>
        <dbReference type="Pfam" id="PF13229"/>
    </source>
</evidence>
<organism evidence="3">
    <name type="scientific">marine metagenome</name>
    <dbReference type="NCBI Taxonomy" id="408172"/>
    <lineage>
        <taxon>unclassified sequences</taxon>
        <taxon>metagenomes</taxon>
        <taxon>ecological metagenomes</taxon>
    </lineage>
</organism>
<dbReference type="InterPro" id="IPR012334">
    <property type="entry name" value="Pectin_lyas_fold"/>
</dbReference>
<name>A0A381ZAV6_9ZZZZ</name>
<dbReference type="Gene3D" id="2.160.20.10">
    <property type="entry name" value="Single-stranded right-handed beta-helix, Pectin lyase-like"/>
    <property type="match status" value="3"/>
</dbReference>
<dbReference type="SMART" id="SM00710">
    <property type="entry name" value="PbH1"/>
    <property type="match status" value="12"/>
</dbReference>
<dbReference type="PANTHER" id="PTHR22990">
    <property type="entry name" value="F-BOX ONLY PROTEIN"/>
    <property type="match status" value="1"/>
</dbReference>
<dbReference type="InterPro" id="IPR051550">
    <property type="entry name" value="SCF-Subunits/Alg-Epimerases"/>
</dbReference>
<dbReference type="PANTHER" id="PTHR22990:SF15">
    <property type="entry name" value="F-BOX ONLY PROTEIN 10"/>
    <property type="match status" value="1"/>
</dbReference>
<sequence length="886" mass="97699">VDWIISGTYNVSNSLSFSVPDFRVQNQDNGNMFYSIGGAISASSTSNGHVIQAWTGTYRELITIDKEITLVGNGTSKTIINGSFEGTIITVSTDNVNIRNLSIMSSYDSSISESGYRGITLDSASSCELDNLDLGYHYVGIYVDSQFNKISNSVIHHSNHGIKVTDGSASSIINNTFTDNIQGLLVYSAEEVIISNNTFNNNLKAVETDSSIDVTIRGNTFSNNDGEVIIIAFSDDITVHDNILQNNSLGVKIQSGSFDIVLYNNTIENSTSYGIYMDSSSSSIFSNNIIKMNFRAFEIRNSNSVTFISNTFVSNDYSSIYGYSGTNTLESNTFDDTGIVIEGAGQILESNMIINSPEYGVKIHRNSYDNKLFNNTISNSADKDIFVGGLFNQTNNIGYNNIFSTIEVESNGEFIILDYVNVKTVNATGDKSGIDIRSYYNSSSYYRSAYFGGTDPLTNSSGNIPSFIAPLEHYDGSSTPDFVSLPVRARFVDWVETFYLDTSQGDSITIIIPDLRVKNIDTEEMSYHIQTSIDNANVDDRIYVMDGVYLENVIVDKRIILSTCEPENYGTCYPDGSVLIDAQQNGSGIHISEDGADIRDFSIMNASSWPDAGIRVTSDYASIYHCVVYDSPIGILFQEATNGEISVSTVFGVDIGIWLTASSNNDIQTILIYDTNITDVSLDSYGYADSEGSEDNVLDNMKIKKINFTNSPNNLIQWPESLDYYQFEKITLVNSQNVVSVGYDDPASIEIDSDSSYFVKNHVNIHVSQNGTLLSDVDAKIWNETEVFYSTPLFGGTDSKTVAGTLSSSVKTFAFKEYIGSSSGSENSIKVMIAHIDWTDKTELSGSDGYPGFCHQCTIYADFDVPMFRVYNEDAEEYYYYIQPAI</sequence>
<keyword evidence="1" id="KW-0677">Repeat</keyword>
<evidence type="ECO:0000313" key="3">
    <source>
        <dbReference type="EMBL" id="SVA86350.1"/>
    </source>
</evidence>
<feature type="non-terminal residue" evidence="3">
    <location>
        <position position="886"/>
    </location>
</feature>
<dbReference type="InterPro" id="IPR011050">
    <property type="entry name" value="Pectin_lyase_fold/virulence"/>
</dbReference>
<feature type="non-terminal residue" evidence="3">
    <location>
        <position position="1"/>
    </location>
</feature>
<dbReference type="EMBL" id="UINC01020600">
    <property type="protein sequence ID" value="SVA86350.1"/>
    <property type="molecule type" value="Genomic_DNA"/>
</dbReference>
<dbReference type="Pfam" id="PF13229">
    <property type="entry name" value="Beta_helix"/>
    <property type="match status" value="1"/>
</dbReference>
<proteinExistence type="predicted"/>
<protein>
    <recommendedName>
        <fullName evidence="2">Right handed beta helix domain-containing protein</fullName>
    </recommendedName>
</protein>
<dbReference type="InterPro" id="IPR006626">
    <property type="entry name" value="PbH1"/>
</dbReference>
<feature type="domain" description="Right handed beta helix" evidence="2">
    <location>
        <begin position="118"/>
        <end position="267"/>
    </location>
</feature>
<evidence type="ECO:0000256" key="1">
    <source>
        <dbReference type="ARBA" id="ARBA00022737"/>
    </source>
</evidence>
<reference evidence="3" key="1">
    <citation type="submission" date="2018-05" db="EMBL/GenBank/DDBJ databases">
        <authorList>
            <person name="Lanie J.A."/>
            <person name="Ng W.-L."/>
            <person name="Kazmierczak K.M."/>
            <person name="Andrzejewski T.M."/>
            <person name="Davidsen T.M."/>
            <person name="Wayne K.J."/>
            <person name="Tettelin H."/>
            <person name="Glass J.I."/>
            <person name="Rusch D."/>
            <person name="Podicherti R."/>
            <person name="Tsui H.-C.T."/>
            <person name="Winkler M.E."/>
        </authorList>
    </citation>
    <scope>NUCLEOTIDE SEQUENCE</scope>
</reference>
<dbReference type="SUPFAM" id="SSF51126">
    <property type="entry name" value="Pectin lyase-like"/>
    <property type="match status" value="3"/>
</dbReference>
<dbReference type="InterPro" id="IPR039448">
    <property type="entry name" value="Beta_helix"/>
</dbReference>